<feature type="region of interest" description="Disordered" evidence="12">
    <location>
        <begin position="555"/>
        <end position="584"/>
    </location>
</feature>
<evidence type="ECO:0000256" key="1">
    <source>
        <dbReference type="ARBA" id="ARBA00001798"/>
    </source>
</evidence>
<sequence>MDGENTWLNKLTHKRRRSRRILNAGNEPESSEDSDPPHLRRLFPVPMPPPRALPAACSGQPDARRQSFRPVPRYVPAPLAPMREVIVIDDDDEEPLALADAGSAAHAAEEPQHVIGEGSVAGAVQALRSMPIAPGVGPADLVLGTVIRRRVRDIQIRSTMDIKTNDEGTAAVGGGWPVAAAADPSSHMAAGPSAGGASGTRLGPSAAVSLGGAGLSAALASGLPAAAASSVVLTAGAARTGTAATAKVAAAATAIEAPAAVSGALAAGSVARPVDRQLNCGICLDEKSSLAFHMIESCRHQYCRECLGRHVQLAAREKVFPVRCPQPDCRGTGVSVAEGLQLLDTAEDRDKLIMLEVESSLPQHLRFYCPNPLCSLLMMLDEAEPPENGPVRCPGCRKPLCVRCRVLWHSGLSCAQHRALQSRSGGDDEAALLGVAGEHGWKPCPQCRHMVELAHGCNHITCKCGAEWCYKCGAPWRRVQQSAVLPGPAGAFLRGRSIPTCSCQLWDDNNRRLEQEFRARFYARHGVPADVARRRAVDEIADIGILLRNLRRVQQQNAPNQEQNQDEHNQNPQQTVAAAGSGGDVEGRLGFDRMYRGWQWDLELERPDREVTRPNANGDHRGTDAAAATAVEPAAEAASGDGNSRRVRADRALDMRGRVVEAALPLGLGLGPALFGLEGSRLRGRRMRMQTRKQVRQDTRDAALEIMPLWVRHDAAGGAGKGKGEGEGQQARNGDAGGCSGAAAAGGSAMPDSERKQSHHMALQGLLRATVSERAMEVEQGKRNVGALGVDRKATVARPHERIQELRRLLDDVFDDGDVEELMDGQKGMEDRVLRRRPVSGPGEATWQLWGPPMRRMICKADTVDHAEVHGAGTSMGADRGTASPPAQSATERIAKLEYIRPRPVLWQRPPTFGGLIFRGFARRDSGGDSGGAAVAAAAAAGLTPSATRLCEIGGTEPQGGSKHEAAAAALAPVATTGPSLEPGQHRGNQSSEPPAKRRKAVHPPAGDWGAGGLNNPDRGAGGAGGKEGSDKSDDISEGAAQLHSNDSLHLPITRRHASDNDRDRLGVLPRRLAALRDGVACRRLAAGPATAPAGQTALVTQKPDDGRRGSDGGSGRGGCSLAPLLMQRETSFAQIKKCRGASKLSHNRRPVAIGGPRGASTAATGSGPGADVGGDPQCKKCRSAGISGQECVVGRTQPHQMGRAQPGNIPPVKMRSVRDMRTSMLRKLEDLRSRSGAKDSTHRRPRRFPSFPSSPSSSLSYSSETDGVGKIFTGNAAEHAGDDTDEGDGGGDGWPSEDEVEQELGSRTPSEPFAVTKAAPMPASALALAPAPVVVRHAKFQNCLSKTKSKPTAAAAVVPPQAPQLRGAAAVAHALFRVPEVHASREGDLRARAIGRCAAFGSSACGSGAAQQQQEEEEEEEGKSEAQRKRQGKGSALVALDQPKLDLESSLKELSVIKLRMRDEGHWLQLREYSRSMAESAARDATEAVRARERHLQRAMVHGTAGLASGAGAAAAVASTTAAVSVAARATAIDGDGSARAGTGAGTVNIIGTARPAAVAPCRRGNGADFDCKASKRHEGIFAGERLAERRSFRAEIEGTQSSRNRTLVGAQAAGCRPLPSPQGGDVLLRAACQLSGQKRERSPGTATVPDQAKLPTVAALARSATAVRENAPLEMAKEAPAPGRGVNVDHRTSAVQPAAGSGRPAGRDLENSSGKQPSEYIGSMRSLAAQAGDAPCRRPEERLAGVWRTDDLSKGGMEGGACRDLLRRELDQPLFLRHSFSMAKEQPSREQQLRHTREEKQRRAGGANSNSQITGTHRHPALVGGLYLSEVVADPCPANEPGITIKQEMAEDGQLAMPLGCEPRIVAGDLDARRQLSEATAAHIAIDVPTCAVRPGSAEGRNLTTAIPRLAATDYARGRNGSGSCLNGAVQWAEVAAVVTLTGHKSVGGDQTQSPLAAAATPGQSLREKYSRRSFGLRSGRRIGAETERDVDRVEGTWLLTSAPVHPSREANPALAEAAGGSRPRPAPAANMRAHLQSADGDSIPHSNCEAVLPEDRDTQTRAAVNAGNGMVVSDTLRYAGGRGGRRQITRCTDSLRVNTISDTMLPGLGLGQGPLGGMTVRAAQPSGEERGSGSFTRLRRQRHCGDSDASPSSAAGVSGSVADKANALRGSGGEVAALGGPLDGMTPANAPGGDLLDGGEEGMVLFTAATTAVPPPNGAGAAAAMPVRALVDGVQEAELQLPVAALPVMVMGAHGGVDAADIPPGGLIDVDTVLAESGAMAGGRPEAAAAADEPAGTRSPQLPRLRVTDEVGASNLTPAVEAASVSGLPIVALQVLPTDVVQVPNDVGGADGARGPTPATVAAAAAPAAANVTTSSGRSPQLAPNPPPMVVQLVLQMIHQGNEPLPQETLEQIRQQLDGLLAGIRRQHRSEHVTEPPH</sequence>
<dbReference type="PROSITE" id="PS51873">
    <property type="entry name" value="TRIAD"/>
    <property type="match status" value="1"/>
</dbReference>
<feature type="domain" description="RING-type" evidence="13">
    <location>
        <begin position="280"/>
        <end position="325"/>
    </location>
</feature>
<keyword evidence="10" id="KW-0862">Zinc</keyword>
<evidence type="ECO:0000259" key="14">
    <source>
        <dbReference type="PROSITE" id="PS51873"/>
    </source>
</evidence>
<keyword evidence="16" id="KW-1185">Reference proteome</keyword>
<proteinExistence type="inferred from homology"/>
<dbReference type="GO" id="GO:0016567">
    <property type="term" value="P:protein ubiquitination"/>
    <property type="evidence" value="ECO:0007669"/>
    <property type="project" value="InterPro"/>
</dbReference>
<comment type="caution">
    <text evidence="15">The sequence shown here is derived from an EMBL/GenBank/DDBJ whole genome shotgun (WGS) entry which is preliminary data.</text>
</comment>
<feature type="compositionally biased region" description="Basic and acidic residues" evidence="12">
    <location>
        <begin position="1788"/>
        <end position="1804"/>
    </location>
</feature>
<dbReference type="GO" id="GO:0061630">
    <property type="term" value="F:ubiquitin protein ligase activity"/>
    <property type="evidence" value="ECO:0007669"/>
    <property type="project" value="UniProtKB-EC"/>
</dbReference>
<reference evidence="15" key="1">
    <citation type="journal article" date="2021" name="Proc. Natl. Acad. Sci. U.S.A.">
        <title>Three genomes in the algal genus Volvox reveal the fate of a haploid sex-determining region after a transition to homothallism.</title>
        <authorList>
            <person name="Yamamoto K."/>
            <person name="Hamaji T."/>
            <person name="Kawai-Toyooka H."/>
            <person name="Matsuzaki R."/>
            <person name="Takahashi F."/>
            <person name="Nishimura Y."/>
            <person name="Kawachi M."/>
            <person name="Noguchi H."/>
            <person name="Minakuchi Y."/>
            <person name="Umen J.G."/>
            <person name="Toyoda A."/>
            <person name="Nozaki H."/>
        </authorList>
    </citation>
    <scope>NUCLEOTIDE SEQUENCE</scope>
    <source>
        <strain evidence="15">NIES-3786</strain>
    </source>
</reference>
<dbReference type="Gene3D" id="3.30.40.10">
    <property type="entry name" value="Zinc/RING finger domain, C3HC4 (zinc finger)"/>
    <property type="match status" value="1"/>
</dbReference>
<feature type="region of interest" description="Disordered" evidence="12">
    <location>
        <begin position="1142"/>
        <end position="1174"/>
    </location>
</feature>
<feature type="region of interest" description="Disordered" evidence="12">
    <location>
        <begin position="1088"/>
        <end position="1121"/>
    </location>
</feature>
<feature type="region of interest" description="Disordered" evidence="12">
    <location>
        <begin position="976"/>
        <end position="1037"/>
    </location>
</feature>
<dbReference type="Pfam" id="PF01485">
    <property type="entry name" value="IBR"/>
    <property type="match status" value="1"/>
</dbReference>
<dbReference type="InterPro" id="IPR002867">
    <property type="entry name" value="IBR_dom"/>
</dbReference>
<feature type="region of interest" description="Disordered" evidence="12">
    <location>
        <begin position="609"/>
        <end position="645"/>
    </location>
</feature>
<feature type="region of interest" description="Disordered" evidence="12">
    <location>
        <begin position="2008"/>
        <end position="2031"/>
    </location>
</feature>
<dbReference type="EC" id="2.3.2.31" evidence="4"/>
<dbReference type="InterPro" id="IPR031127">
    <property type="entry name" value="E3_UB_ligase_RBR"/>
</dbReference>
<dbReference type="PROSITE" id="PS50089">
    <property type="entry name" value="ZF_RING_2"/>
    <property type="match status" value="1"/>
</dbReference>
<feature type="region of interest" description="Disordered" evidence="12">
    <location>
        <begin position="1949"/>
        <end position="1975"/>
    </location>
</feature>
<feature type="compositionally biased region" description="Low complexity" evidence="12">
    <location>
        <begin position="2018"/>
        <end position="2031"/>
    </location>
</feature>
<feature type="region of interest" description="Disordered" evidence="12">
    <location>
        <begin position="1696"/>
        <end position="1721"/>
    </location>
</feature>
<comment type="catalytic activity">
    <reaction evidence="1">
        <text>[E2 ubiquitin-conjugating enzyme]-S-ubiquitinyl-L-cysteine + [acceptor protein]-L-lysine = [E2 ubiquitin-conjugating enzyme]-L-cysteine + [acceptor protein]-N(6)-ubiquitinyl-L-lysine.</text>
        <dbReference type="EC" id="2.3.2.31"/>
    </reaction>
</comment>
<comment type="function">
    <text evidence="2">Might act as an E3 ubiquitin-protein ligase, or as part of E3 complex, which accepts ubiquitin from specific E2 ubiquitin-conjugating enzymes and then transfers it to substrates.</text>
</comment>
<feature type="compositionally biased region" description="Low complexity" evidence="12">
    <location>
        <begin position="1249"/>
        <end position="1264"/>
    </location>
</feature>
<feature type="region of interest" description="Disordered" evidence="12">
    <location>
        <begin position="717"/>
        <end position="758"/>
    </location>
</feature>
<comment type="similarity">
    <text evidence="3">Belongs to the RBR family. Ariadne subfamily.</text>
</comment>
<dbReference type="CDD" id="cd22582">
    <property type="entry name" value="BRcat_RBR_unk"/>
    <property type="match status" value="1"/>
</dbReference>
<keyword evidence="6" id="KW-0479">Metal-binding</keyword>
<evidence type="ECO:0000313" key="15">
    <source>
        <dbReference type="EMBL" id="GIL69383.1"/>
    </source>
</evidence>
<feature type="region of interest" description="Disordered" evidence="12">
    <location>
        <begin position="2127"/>
        <end position="2163"/>
    </location>
</feature>
<dbReference type="Proteomes" id="UP000747110">
    <property type="component" value="Unassembled WGS sequence"/>
</dbReference>
<dbReference type="GO" id="GO:0008270">
    <property type="term" value="F:zinc ion binding"/>
    <property type="evidence" value="ECO:0007669"/>
    <property type="project" value="UniProtKB-KW"/>
</dbReference>
<feature type="region of interest" description="Disordered" evidence="12">
    <location>
        <begin position="1227"/>
        <end position="1308"/>
    </location>
</feature>
<feature type="region of interest" description="Disordered" evidence="12">
    <location>
        <begin position="1409"/>
        <end position="1438"/>
    </location>
</feature>
<gene>
    <name evidence="15" type="ORF">Vretifemale_342</name>
</gene>
<evidence type="ECO:0000256" key="5">
    <source>
        <dbReference type="ARBA" id="ARBA00022679"/>
    </source>
</evidence>
<dbReference type="Pfam" id="PF22191">
    <property type="entry name" value="IBR_1"/>
    <property type="match status" value="1"/>
</dbReference>
<feature type="domain" description="RING-type" evidence="14">
    <location>
        <begin position="276"/>
        <end position="493"/>
    </location>
</feature>
<feature type="region of interest" description="Disordered" evidence="12">
    <location>
        <begin position="1"/>
        <end position="47"/>
    </location>
</feature>
<evidence type="ECO:0000256" key="11">
    <source>
        <dbReference type="PROSITE-ProRule" id="PRU00175"/>
    </source>
</evidence>
<evidence type="ECO:0000256" key="12">
    <source>
        <dbReference type="SAM" id="MobiDB-lite"/>
    </source>
</evidence>
<feature type="compositionally biased region" description="Low complexity" evidence="12">
    <location>
        <begin position="1088"/>
        <end position="1099"/>
    </location>
</feature>
<feature type="compositionally biased region" description="Low complexity" evidence="12">
    <location>
        <begin position="2150"/>
        <end position="2163"/>
    </location>
</feature>
<dbReference type="PANTHER" id="PTHR11685">
    <property type="entry name" value="RBR FAMILY RING FINGER AND IBR DOMAIN-CONTAINING"/>
    <property type="match status" value="1"/>
</dbReference>
<keyword evidence="7" id="KW-0677">Repeat</keyword>
<evidence type="ECO:0000256" key="7">
    <source>
        <dbReference type="ARBA" id="ARBA00022737"/>
    </source>
</evidence>
<protein>
    <recommendedName>
        <fullName evidence="4">RBR-type E3 ubiquitin transferase</fullName>
        <ecNumber evidence="4">2.3.2.31</ecNumber>
    </recommendedName>
</protein>
<keyword evidence="8 11" id="KW-0863">Zinc-finger</keyword>
<feature type="compositionally biased region" description="Basic and acidic residues" evidence="12">
    <location>
        <begin position="609"/>
        <end position="623"/>
    </location>
</feature>
<feature type="region of interest" description="Disordered" evidence="12">
    <location>
        <begin position="1780"/>
        <end position="1819"/>
    </location>
</feature>
<accession>A0A8J4FG24</accession>
<dbReference type="InterPro" id="IPR044066">
    <property type="entry name" value="TRIAD_supradom"/>
</dbReference>
<dbReference type="CDD" id="cd22584">
    <property type="entry name" value="Rcat_RBR_unk"/>
    <property type="match status" value="1"/>
</dbReference>
<evidence type="ECO:0000256" key="8">
    <source>
        <dbReference type="ARBA" id="ARBA00022771"/>
    </source>
</evidence>
<feature type="compositionally biased region" description="Basic residues" evidence="12">
    <location>
        <begin position="11"/>
        <end position="20"/>
    </location>
</feature>
<dbReference type="SUPFAM" id="SSF57850">
    <property type="entry name" value="RING/U-box"/>
    <property type="match status" value="2"/>
</dbReference>
<evidence type="ECO:0000313" key="16">
    <source>
        <dbReference type="Proteomes" id="UP000747110"/>
    </source>
</evidence>
<evidence type="ECO:0000256" key="4">
    <source>
        <dbReference type="ARBA" id="ARBA00012251"/>
    </source>
</evidence>
<dbReference type="SMART" id="SM00647">
    <property type="entry name" value="IBR"/>
    <property type="match status" value="2"/>
</dbReference>
<name>A0A8J4FG24_9CHLO</name>
<dbReference type="InterPro" id="IPR017907">
    <property type="entry name" value="Znf_RING_CS"/>
</dbReference>
<evidence type="ECO:0000256" key="10">
    <source>
        <dbReference type="ARBA" id="ARBA00022833"/>
    </source>
</evidence>
<dbReference type="OrthoDB" id="9977870at2759"/>
<evidence type="ECO:0000256" key="3">
    <source>
        <dbReference type="ARBA" id="ARBA00005884"/>
    </source>
</evidence>
<evidence type="ECO:0000256" key="9">
    <source>
        <dbReference type="ARBA" id="ARBA00022786"/>
    </source>
</evidence>
<keyword evidence="5" id="KW-0808">Transferase</keyword>
<dbReference type="EMBL" id="BNCP01000001">
    <property type="protein sequence ID" value="GIL69383.1"/>
    <property type="molecule type" value="Genomic_DNA"/>
</dbReference>
<feature type="compositionally biased region" description="Acidic residues" evidence="12">
    <location>
        <begin position="1284"/>
        <end position="1303"/>
    </location>
</feature>
<organism evidence="15 16">
    <name type="scientific">Volvox reticuliferus</name>
    <dbReference type="NCBI Taxonomy" id="1737510"/>
    <lineage>
        <taxon>Eukaryota</taxon>
        <taxon>Viridiplantae</taxon>
        <taxon>Chlorophyta</taxon>
        <taxon>core chlorophytes</taxon>
        <taxon>Chlorophyceae</taxon>
        <taxon>CS clade</taxon>
        <taxon>Chlamydomonadales</taxon>
        <taxon>Volvocaceae</taxon>
        <taxon>Volvox</taxon>
    </lineage>
</organism>
<feature type="compositionally biased region" description="Low complexity" evidence="12">
    <location>
        <begin position="625"/>
        <end position="638"/>
    </location>
</feature>
<dbReference type="InterPro" id="IPR001841">
    <property type="entry name" value="Znf_RING"/>
</dbReference>
<dbReference type="InterPro" id="IPR013083">
    <property type="entry name" value="Znf_RING/FYVE/PHD"/>
</dbReference>
<dbReference type="PROSITE" id="PS00518">
    <property type="entry name" value="ZF_RING_1"/>
    <property type="match status" value="1"/>
</dbReference>
<dbReference type="Gene3D" id="1.20.120.1750">
    <property type="match status" value="1"/>
</dbReference>
<evidence type="ECO:0000259" key="13">
    <source>
        <dbReference type="PROSITE" id="PS50089"/>
    </source>
</evidence>
<evidence type="ECO:0000256" key="2">
    <source>
        <dbReference type="ARBA" id="ARBA00003976"/>
    </source>
</evidence>
<evidence type="ECO:0000256" key="6">
    <source>
        <dbReference type="ARBA" id="ARBA00022723"/>
    </source>
</evidence>
<keyword evidence="9" id="KW-0833">Ubl conjugation pathway</keyword>
<feature type="compositionally biased region" description="Basic and acidic residues" evidence="12">
    <location>
        <begin position="1227"/>
        <end position="1243"/>
    </location>
</feature>